<dbReference type="EMBL" id="JADJZA010000001">
    <property type="protein sequence ID" value="MBK9295796.1"/>
    <property type="molecule type" value="Genomic_DNA"/>
</dbReference>
<comment type="caution">
    <text evidence="1">The sequence shown here is derived from an EMBL/GenBank/DDBJ whole genome shotgun (WGS) entry which is preliminary data.</text>
</comment>
<evidence type="ECO:0000313" key="2">
    <source>
        <dbReference type="Proteomes" id="UP000727993"/>
    </source>
</evidence>
<protein>
    <recommendedName>
        <fullName evidence="3">DUF192 domain-containing protein</fullName>
    </recommendedName>
</protein>
<proteinExistence type="predicted"/>
<sequence>MSWSFASTCERVAGVAITATGAHLLLRRAGGPWGRARGLLALPGLLNDVEVPTALWLGRTPQVHTFGMDGPIAVVTAGVTRRGARRGRPCGLRVRGVDVLNPGKVGRWSWAAPCTLELHPLAADRLGLAPGSPLDIEWGCPSGSAAA</sequence>
<organism evidence="1 2">
    <name type="scientific">Candidatus Neomicrothrix subdominans</name>
    <dbReference type="NCBI Taxonomy" id="2954438"/>
    <lineage>
        <taxon>Bacteria</taxon>
        <taxon>Bacillati</taxon>
        <taxon>Actinomycetota</taxon>
        <taxon>Acidimicrobiia</taxon>
        <taxon>Acidimicrobiales</taxon>
        <taxon>Microthrixaceae</taxon>
        <taxon>Candidatus Neomicrothrix</taxon>
    </lineage>
</organism>
<dbReference type="Proteomes" id="UP000727993">
    <property type="component" value="Unassembled WGS sequence"/>
</dbReference>
<evidence type="ECO:0000313" key="1">
    <source>
        <dbReference type="EMBL" id="MBK9295796.1"/>
    </source>
</evidence>
<evidence type="ECO:0008006" key="3">
    <source>
        <dbReference type="Google" id="ProtNLM"/>
    </source>
</evidence>
<gene>
    <name evidence="1" type="ORF">IPN02_02755</name>
</gene>
<reference evidence="1 2" key="1">
    <citation type="submission" date="2020-10" db="EMBL/GenBank/DDBJ databases">
        <title>Connecting structure to function with the recovery of over 1000 high-quality activated sludge metagenome-assembled genomes encoding full-length rRNA genes using long-read sequencing.</title>
        <authorList>
            <person name="Singleton C.M."/>
            <person name="Petriglieri F."/>
            <person name="Kristensen J.M."/>
            <person name="Kirkegaard R.H."/>
            <person name="Michaelsen T.Y."/>
            <person name="Andersen M.H."/>
            <person name="Karst S.M."/>
            <person name="Dueholm M.S."/>
            <person name="Nielsen P.H."/>
            <person name="Albertsen M."/>
        </authorList>
    </citation>
    <scope>NUCLEOTIDE SEQUENCE [LARGE SCALE GENOMIC DNA]</scope>
    <source>
        <strain evidence="1">Lyne_18-Q3-R50-59_MAXAC.006</strain>
    </source>
</reference>
<name>A0A936TBV4_9ACTN</name>
<accession>A0A936TBV4</accession>
<dbReference type="AlphaFoldDB" id="A0A936TBV4"/>